<dbReference type="SUPFAM" id="SSF89155">
    <property type="entry name" value="TorD-like"/>
    <property type="match status" value="1"/>
</dbReference>
<feature type="region of interest" description="Disordered" evidence="2">
    <location>
        <begin position="205"/>
        <end position="253"/>
    </location>
</feature>
<accession>A0A2Z2NU76</accession>
<dbReference type="PANTHER" id="PTHR43680">
    <property type="entry name" value="NITRATE REDUCTASE MOLYBDENUM COFACTOR ASSEMBLY CHAPERONE"/>
    <property type="match status" value="1"/>
</dbReference>
<dbReference type="RefSeq" id="WP_088921902.1">
    <property type="nucleotide sequence ID" value="NZ_CP018632.1"/>
</dbReference>
<dbReference type="KEGG" id="gai:IMCC3135_17560"/>
<evidence type="ECO:0000256" key="2">
    <source>
        <dbReference type="SAM" id="MobiDB-lite"/>
    </source>
</evidence>
<sequence length="253" mass="27381">MNRHRSEVSSSTRTLRVIAHLLGYPSEELREHLGELQEALHDENALGKSRLAEIDALIARLSNEPGLSSEAAYVELFDRGRGTSLHLFEHVHGDSRDRGPAMIDLVKTYEAGGLLLDDGELPDYLPVVLQFASTQPNAESRQFLGEIAHIIRLIFSALVRRESSYASLAGALLELAGERAEAVSIPDEQDIDEAWAEPEVFGGCSTEGQASASANSPTQPEGTQPLYFIPKAATSSASSVTKPSSSDTRRTSP</sequence>
<keyword evidence="4" id="KW-1185">Reference proteome</keyword>
<dbReference type="GO" id="GO:0042128">
    <property type="term" value="P:nitrate assimilation"/>
    <property type="evidence" value="ECO:0007669"/>
    <property type="project" value="UniProtKB-KW"/>
</dbReference>
<dbReference type="AlphaFoldDB" id="A0A2Z2NU76"/>
<dbReference type="PANTHER" id="PTHR43680:SF2">
    <property type="entry name" value="NITRATE REDUCTASE MOLYBDENUM COFACTOR ASSEMBLY CHAPERONE NARJ"/>
    <property type="match status" value="1"/>
</dbReference>
<dbReference type="GO" id="GO:0051131">
    <property type="term" value="P:chaperone-mediated protein complex assembly"/>
    <property type="evidence" value="ECO:0007669"/>
    <property type="project" value="InterPro"/>
</dbReference>
<organism evidence="3 4">
    <name type="scientific">Granulosicoccus antarcticus IMCC3135</name>
    <dbReference type="NCBI Taxonomy" id="1192854"/>
    <lineage>
        <taxon>Bacteria</taxon>
        <taxon>Pseudomonadati</taxon>
        <taxon>Pseudomonadota</taxon>
        <taxon>Gammaproteobacteria</taxon>
        <taxon>Chromatiales</taxon>
        <taxon>Granulosicoccaceae</taxon>
        <taxon>Granulosicoccus</taxon>
    </lineage>
</organism>
<dbReference type="Pfam" id="PF02613">
    <property type="entry name" value="Nitrate_red_del"/>
    <property type="match status" value="1"/>
</dbReference>
<evidence type="ECO:0000256" key="1">
    <source>
        <dbReference type="ARBA" id="ARBA00023063"/>
    </source>
</evidence>
<dbReference type="OrthoDB" id="8478585at2"/>
<feature type="compositionally biased region" description="Low complexity" evidence="2">
    <location>
        <begin position="230"/>
        <end position="246"/>
    </location>
</feature>
<evidence type="ECO:0000313" key="3">
    <source>
        <dbReference type="EMBL" id="ASJ73591.1"/>
    </source>
</evidence>
<proteinExistence type="predicted"/>
<dbReference type="InterPro" id="IPR020945">
    <property type="entry name" value="DMSO/NO3_reduct_chaperone"/>
</dbReference>
<dbReference type="Proteomes" id="UP000250079">
    <property type="component" value="Chromosome"/>
</dbReference>
<protein>
    <submittedName>
        <fullName evidence="3">Nitrate reductase molybdenum cofactor assembly chaperone NarJ</fullName>
    </submittedName>
</protein>
<dbReference type="GO" id="GO:0016530">
    <property type="term" value="F:metallochaperone activity"/>
    <property type="evidence" value="ECO:0007669"/>
    <property type="project" value="TreeGrafter"/>
</dbReference>
<dbReference type="Gene3D" id="1.10.3480.10">
    <property type="entry name" value="TorD-like"/>
    <property type="match status" value="1"/>
</dbReference>
<dbReference type="EMBL" id="CP018632">
    <property type="protein sequence ID" value="ASJ73591.1"/>
    <property type="molecule type" value="Genomic_DNA"/>
</dbReference>
<name>A0A2Z2NU76_9GAMM</name>
<evidence type="ECO:0000313" key="4">
    <source>
        <dbReference type="Proteomes" id="UP000250079"/>
    </source>
</evidence>
<dbReference type="NCBIfam" id="TIGR00684">
    <property type="entry name" value="narJ"/>
    <property type="match status" value="1"/>
</dbReference>
<gene>
    <name evidence="3" type="primary">narJ</name>
    <name evidence="3" type="ORF">IMCC3135_17560</name>
</gene>
<feature type="compositionally biased region" description="Polar residues" evidence="2">
    <location>
        <begin position="206"/>
        <end position="222"/>
    </location>
</feature>
<keyword evidence="1" id="KW-0534">Nitrate assimilation</keyword>
<dbReference type="InterPro" id="IPR036411">
    <property type="entry name" value="TorD-like_sf"/>
</dbReference>
<reference evidence="3 4" key="1">
    <citation type="submission" date="2016-12" db="EMBL/GenBank/DDBJ databases">
        <authorList>
            <person name="Song W.-J."/>
            <person name="Kurnit D.M."/>
        </authorList>
    </citation>
    <scope>NUCLEOTIDE SEQUENCE [LARGE SCALE GENOMIC DNA]</scope>
    <source>
        <strain evidence="3 4">IMCC3135</strain>
    </source>
</reference>
<dbReference type="GO" id="GO:0051082">
    <property type="term" value="F:unfolded protein binding"/>
    <property type="evidence" value="ECO:0007669"/>
    <property type="project" value="InterPro"/>
</dbReference>
<dbReference type="InterPro" id="IPR003765">
    <property type="entry name" value="NO3_reductase_chaperone_NarJ"/>
</dbReference>